<keyword evidence="1" id="KW-0732">Signal</keyword>
<evidence type="ECO:0008006" key="4">
    <source>
        <dbReference type="Google" id="ProtNLM"/>
    </source>
</evidence>
<protein>
    <recommendedName>
        <fullName evidence="4">Secreted protein</fullName>
    </recommendedName>
</protein>
<evidence type="ECO:0000256" key="1">
    <source>
        <dbReference type="SAM" id="SignalP"/>
    </source>
</evidence>
<accession>A0A9P4PUX2</accession>
<gene>
    <name evidence="2" type="ORF">P171DRAFT_145307</name>
</gene>
<sequence length="156" mass="17186">MPMCGLHLFIAAAWIHASSTPATHDLPSHRTHAWHSVLPREPVPFLLSTCAIYAADAPIECEGRSNLSPRPSFPTSTLQHEPWACRVQHVFRHHAVFGRVPACGRLWFLLPVKGVNQPDGLVSAGMHMYAVRTCASTYTCANSTRLAGTTYLIDSR</sequence>
<organism evidence="2 3">
    <name type="scientific">Karstenula rhodostoma CBS 690.94</name>
    <dbReference type="NCBI Taxonomy" id="1392251"/>
    <lineage>
        <taxon>Eukaryota</taxon>
        <taxon>Fungi</taxon>
        <taxon>Dikarya</taxon>
        <taxon>Ascomycota</taxon>
        <taxon>Pezizomycotina</taxon>
        <taxon>Dothideomycetes</taxon>
        <taxon>Pleosporomycetidae</taxon>
        <taxon>Pleosporales</taxon>
        <taxon>Massarineae</taxon>
        <taxon>Didymosphaeriaceae</taxon>
        <taxon>Karstenula</taxon>
    </lineage>
</organism>
<proteinExistence type="predicted"/>
<evidence type="ECO:0000313" key="3">
    <source>
        <dbReference type="Proteomes" id="UP000799764"/>
    </source>
</evidence>
<dbReference type="Proteomes" id="UP000799764">
    <property type="component" value="Unassembled WGS sequence"/>
</dbReference>
<dbReference type="EMBL" id="MU001493">
    <property type="protein sequence ID" value="KAF2450735.1"/>
    <property type="molecule type" value="Genomic_DNA"/>
</dbReference>
<reference evidence="2" key="1">
    <citation type="journal article" date="2020" name="Stud. Mycol.">
        <title>101 Dothideomycetes genomes: a test case for predicting lifestyles and emergence of pathogens.</title>
        <authorList>
            <person name="Haridas S."/>
            <person name="Albert R."/>
            <person name="Binder M."/>
            <person name="Bloem J."/>
            <person name="Labutti K."/>
            <person name="Salamov A."/>
            <person name="Andreopoulos B."/>
            <person name="Baker S."/>
            <person name="Barry K."/>
            <person name="Bills G."/>
            <person name="Bluhm B."/>
            <person name="Cannon C."/>
            <person name="Castanera R."/>
            <person name="Culley D."/>
            <person name="Daum C."/>
            <person name="Ezra D."/>
            <person name="Gonzalez J."/>
            <person name="Henrissat B."/>
            <person name="Kuo A."/>
            <person name="Liang C."/>
            <person name="Lipzen A."/>
            <person name="Lutzoni F."/>
            <person name="Magnuson J."/>
            <person name="Mondo S."/>
            <person name="Nolan M."/>
            <person name="Ohm R."/>
            <person name="Pangilinan J."/>
            <person name="Park H.-J."/>
            <person name="Ramirez L."/>
            <person name="Alfaro M."/>
            <person name="Sun H."/>
            <person name="Tritt A."/>
            <person name="Yoshinaga Y."/>
            <person name="Zwiers L.-H."/>
            <person name="Turgeon B."/>
            <person name="Goodwin S."/>
            <person name="Spatafora J."/>
            <person name="Crous P."/>
            <person name="Grigoriev I."/>
        </authorList>
    </citation>
    <scope>NUCLEOTIDE SEQUENCE</scope>
    <source>
        <strain evidence="2">CBS 690.94</strain>
    </source>
</reference>
<dbReference type="AlphaFoldDB" id="A0A9P4PUX2"/>
<keyword evidence="3" id="KW-1185">Reference proteome</keyword>
<feature type="signal peptide" evidence="1">
    <location>
        <begin position="1"/>
        <end position="17"/>
    </location>
</feature>
<feature type="chain" id="PRO_5040488090" description="Secreted protein" evidence="1">
    <location>
        <begin position="18"/>
        <end position="156"/>
    </location>
</feature>
<name>A0A9P4PUX2_9PLEO</name>
<comment type="caution">
    <text evidence="2">The sequence shown here is derived from an EMBL/GenBank/DDBJ whole genome shotgun (WGS) entry which is preliminary data.</text>
</comment>
<evidence type="ECO:0000313" key="2">
    <source>
        <dbReference type="EMBL" id="KAF2450735.1"/>
    </source>
</evidence>